<evidence type="ECO:0000313" key="3">
    <source>
        <dbReference type="Proteomes" id="UP000005408"/>
    </source>
</evidence>
<accession>A0A8W8ICA1</accession>
<evidence type="ECO:0000313" key="2">
    <source>
        <dbReference type="EnsemblMetazoa" id="G13342.2:cds"/>
    </source>
</evidence>
<dbReference type="AlphaFoldDB" id="A0A8W8ICA1"/>
<evidence type="ECO:0008006" key="4">
    <source>
        <dbReference type="Google" id="ProtNLM"/>
    </source>
</evidence>
<reference evidence="2" key="1">
    <citation type="submission" date="2022-08" db="UniProtKB">
        <authorList>
            <consortium name="EnsemblMetazoa"/>
        </authorList>
    </citation>
    <scope>IDENTIFICATION</scope>
    <source>
        <strain evidence="2">05x7-T-G4-1.051#20</strain>
    </source>
</reference>
<feature type="compositionally biased region" description="Basic and acidic residues" evidence="1">
    <location>
        <begin position="200"/>
        <end position="217"/>
    </location>
</feature>
<evidence type="ECO:0000256" key="1">
    <source>
        <dbReference type="SAM" id="MobiDB-lite"/>
    </source>
</evidence>
<dbReference type="OMA" id="SEQWCIC"/>
<dbReference type="OrthoDB" id="6150748at2759"/>
<keyword evidence="3" id="KW-1185">Reference proteome</keyword>
<sequence length="369" mass="41867">MDAHNCTSEGAVAEDLASSEQWCICNSCMDRAEKAVNKPVNRIPTSSDQVTQRPISRLTEDLTRKRNQMADSVYRKKCRSYQKDLDFANSQIKVTTVNSIIDHFSLLKAAETIENEKSSKNSIKDMSLHPTQIPTISFRKGGHQETERVKMSVNPNSNMRKPIALTRSVTFALGDLPSRSNAQKTVPKGKRIKISGSARNFKDQSKEGSTDGNRSDNDTYITNRWLEGQTNEAKGKSAAEEEAEYFQKRINEIFSASTLKEGQERQLSPRPQSCMQMAPNMASLRTRDFLQNTVSKYRWVFIPGIANTHPNKRHLTKQMEREKVKIRKSELAAIHADLRRKETSIKRLLRRSTVIRAEMSHVTTGRPPV</sequence>
<dbReference type="EnsemblMetazoa" id="G13342.2">
    <property type="protein sequence ID" value="G13342.2:cds"/>
    <property type="gene ID" value="G13342"/>
</dbReference>
<organism evidence="2 3">
    <name type="scientific">Magallana gigas</name>
    <name type="common">Pacific oyster</name>
    <name type="synonym">Crassostrea gigas</name>
    <dbReference type="NCBI Taxonomy" id="29159"/>
    <lineage>
        <taxon>Eukaryota</taxon>
        <taxon>Metazoa</taxon>
        <taxon>Spiralia</taxon>
        <taxon>Lophotrochozoa</taxon>
        <taxon>Mollusca</taxon>
        <taxon>Bivalvia</taxon>
        <taxon>Autobranchia</taxon>
        <taxon>Pteriomorphia</taxon>
        <taxon>Ostreida</taxon>
        <taxon>Ostreoidea</taxon>
        <taxon>Ostreidae</taxon>
        <taxon>Magallana</taxon>
    </lineage>
</organism>
<proteinExistence type="predicted"/>
<protein>
    <recommendedName>
        <fullName evidence="4">ALMS motif domain-containing protein</fullName>
    </recommendedName>
</protein>
<name>A0A8W8ICA1_MAGGI</name>
<dbReference type="EnsemblMetazoa" id="G13342.1">
    <property type="protein sequence ID" value="G13342.1:cds"/>
    <property type="gene ID" value="G13342"/>
</dbReference>
<feature type="region of interest" description="Disordered" evidence="1">
    <location>
        <begin position="176"/>
        <end position="220"/>
    </location>
</feature>
<dbReference type="Proteomes" id="UP000005408">
    <property type="component" value="Unassembled WGS sequence"/>
</dbReference>